<evidence type="ECO:0000256" key="3">
    <source>
        <dbReference type="ARBA" id="ARBA00022516"/>
    </source>
</evidence>
<comment type="function">
    <text evidence="10">Catalyzes the reduction of fatty acyl-CoA to fatty alcohols.</text>
</comment>
<name>A0ABD1ZTS5_VESSQ</name>
<keyword evidence="14" id="KW-1185">Reference proteome</keyword>
<feature type="transmembrane region" description="Helical" evidence="10">
    <location>
        <begin position="502"/>
        <end position="522"/>
    </location>
</feature>
<sequence>MTSLSDQECEVEKPNYFNQRSEVSDFFSGRKILITGGSGFLGALIMEKLLRSCPEIKTIYLLMRGKKQKDVQTRFNEYFNDPLFEKLKEEQKHVEKKIVLIESNMTELKLGISEENRERIKDTEVIFHSAASVRFKDPLRSIININVKGTMELLSLAQEMPNLKVFTYLSTAFSHCIYGKIEEKFYEPPLKAENIIELMEILNDDQLNFITPKLLGKYPNTYIYSKAICEDLVRRYSNGIPTCVVRPSSVLATYKDPFPGWINNIYGLTGIVFGVGIGVLHVLHCNIKLIADIIPADYVINNIIVATWDTAKKRSVLPSITDSNKDNESLLVNEENIPVYNIVTFGQNSVTWEDCFRQLNKLKSKVSCSLAIWYPFFLYSKNKYFILLFSILFHWIPAYIIDSIAYLIGKKPMLINIYKKIREFNNALNFFAFKQWEFDTDNVLTLWNKLSVVDKHKFFFNNADINWDNYFHFYVKGIQKYIIKDTGEKLKKGKILQKRLKIAHYTFIIVLSGLLLWGLYIGETEDAAGRSPWHVMSAALAPRRSAYVERASTPAVGGDRCSKSVVAGAVRAARKEREKIRGRALTRTVSFLDGYRGLICGYLLLNLVLPNE</sequence>
<dbReference type="GO" id="GO:1901568">
    <property type="term" value="P:fatty acid derivative metabolic process"/>
    <property type="evidence" value="ECO:0007669"/>
    <property type="project" value="UniProtKB-ARBA"/>
</dbReference>
<evidence type="ECO:0000256" key="10">
    <source>
        <dbReference type="RuleBase" id="RU363097"/>
    </source>
</evidence>
<dbReference type="FunFam" id="3.40.50.720:FF:000143">
    <property type="entry name" value="Fatty acyl-CoA reductase"/>
    <property type="match status" value="1"/>
</dbReference>
<dbReference type="InterPro" id="IPR033640">
    <property type="entry name" value="FAR_C"/>
</dbReference>
<gene>
    <name evidence="13" type="ORF">V1478_018672</name>
</gene>
<evidence type="ECO:0000256" key="4">
    <source>
        <dbReference type="ARBA" id="ARBA00022692"/>
    </source>
</evidence>
<keyword evidence="7 10" id="KW-0443">Lipid metabolism</keyword>
<keyword evidence="3 10" id="KW-0444">Lipid biosynthesis</keyword>
<evidence type="ECO:0000256" key="7">
    <source>
        <dbReference type="ARBA" id="ARBA00023098"/>
    </source>
</evidence>
<evidence type="ECO:0000259" key="11">
    <source>
        <dbReference type="Pfam" id="PF03015"/>
    </source>
</evidence>
<dbReference type="EC" id="1.2.1.84" evidence="10"/>
<keyword evidence="4 10" id="KW-0812">Transmembrane</keyword>
<dbReference type="GO" id="GO:0102965">
    <property type="term" value="F:alcohol-forming long-chain fatty acyl-CoA reductase activity"/>
    <property type="evidence" value="ECO:0007669"/>
    <property type="project" value="UniProtKB-EC"/>
</dbReference>
<dbReference type="Pfam" id="PF07993">
    <property type="entry name" value="NAD_binding_4"/>
    <property type="match status" value="1"/>
</dbReference>
<keyword evidence="10" id="KW-0560">Oxidoreductase</keyword>
<protein>
    <recommendedName>
        <fullName evidence="10">Fatty acyl-CoA reductase</fullName>
        <ecNumber evidence="10">1.2.1.84</ecNumber>
    </recommendedName>
</protein>
<proteinExistence type="inferred from homology"/>
<dbReference type="Pfam" id="PF03015">
    <property type="entry name" value="Sterile"/>
    <property type="match status" value="1"/>
</dbReference>
<dbReference type="InterPro" id="IPR026055">
    <property type="entry name" value="FAR"/>
</dbReference>
<keyword evidence="8 10" id="KW-0472">Membrane</keyword>
<dbReference type="Gene3D" id="3.40.50.720">
    <property type="entry name" value="NAD(P)-binding Rossmann-like Domain"/>
    <property type="match status" value="1"/>
</dbReference>
<dbReference type="Proteomes" id="UP001607302">
    <property type="component" value="Unassembled WGS sequence"/>
</dbReference>
<dbReference type="InterPro" id="IPR013120">
    <property type="entry name" value="FAR_NAD-bd"/>
</dbReference>
<evidence type="ECO:0000313" key="14">
    <source>
        <dbReference type="Proteomes" id="UP001607302"/>
    </source>
</evidence>
<evidence type="ECO:0000313" key="13">
    <source>
        <dbReference type="EMBL" id="KAL2711651.1"/>
    </source>
</evidence>
<evidence type="ECO:0000256" key="8">
    <source>
        <dbReference type="ARBA" id="ARBA00023136"/>
    </source>
</evidence>
<feature type="domain" description="Fatty acyl-CoA reductase C-terminal" evidence="11">
    <location>
        <begin position="393"/>
        <end position="485"/>
    </location>
</feature>
<evidence type="ECO:0000256" key="6">
    <source>
        <dbReference type="ARBA" id="ARBA00022989"/>
    </source>
</evidence>
<keyword evidence="5 10" id="KW-0521">NADP</keyword>
<evidence type="ECO:0000256" key="2">
    <source>
        <dbReference type="ARBA" id="ARBA00005928"/>
    </source>
</evidence>
<comment type="catalytic activity">
    <reaction evidence="9 10">
        <text>a long-chain fatty acyl-CoA + 2 NADPH + 2 H(+) = a long-chain primary fatty alcohol + 2 NADP(+) + CoA</text>
        <dbReference type="Rhea" id="RHEA:52716"/>
        <dbReference type="ChEBI" id="CHEBI:15378"/>
        <dbReference type="ChEBI" id="CHEBI:57287"/>
        <dbReference type="ChEBI" id="CHEBI:57783"/>
        <dbReference type="ChEBI" id="CHEBI:58349"/>
        <dbReference type="ChEBI" id="CHEBI:77396"/>
        <dbReference type="ChEBI" id="CHEBI:83139"/>
        <dbReference type="EC" id="1.2.1.84"/>
    </reaction>
</comment>
<dbReference type="PANTHER" id="PTHR11011:SF60">
    <property type="entry name" value="FATTY ACYL-COA REDUCTASE-RELATED"/>
    <property type="match status" value="1"/>
</dbReference>
<dbReference type="SUPFAM" id="SSF51735">
    <property type="entry name" value="NAD(P)-binding Rossmann-fold domains"/>
    <property type="match status" value="1"/>
</dbReference>
<feature type="domain" description="Thioester reductase (TE)" evidence="12">
    <location>
        <begin position="34"/>
        <end position="303"/>
    </location>
</feature>
<dbReference type="GO" id="GO:0016020">
    <property type="term" value="C:membrane"/>
    <property type="evidence" value="ECO:0007669"/>
    <property type="project" value="UniProtKB-SubCell"/>
</dbReference>
<dbReference type="CDD" id="cd09071">
    <property type="entry name" value="FAR_C"/>
    <property type="match status" value="1"/>
</dbReference>
<organism evidence="13 14">
    <name type="scientific">Vespula squamosa</name>
    <name type="common">Southern yellow jacket</name>
    <name type="synonym">Wasp</name>
    <dbReference type="NCBI Taxonomy" id="30214"/>
    <lineage>
        <taxon>Eukaryota</taxon>
        <taxon>Metazoa</taxon>
        <taxon>Ecdysozoa</taxon>
        <taxon>Arthropoda</taxon>
        <taxon>Hexapoda</taxon>
        <taxon>Insecta</taxon>
        <taxon>Pterygota</taxon>
        <taxon>Neoptera</taxon>
        <taxon>Endopterygota</taxon>
        <taxon>Hymenoptera</taxon>
        <taxon>Apocrita</taxon>
        <taxon>Aculeata</taxon>
        <taxon>Vespoidea</taxon>
        <taxon>Vespidae</taxon>
        <taxon>Vespinae</taxon>
        <taxon>Vespula</taxon>
    </lineage>
</organism>
<comment type="subcellular location">
    <subcellularLocation>
        <location evidence="1">Membrane</location>
        <topology evidence="1">Multi-pass membrane protein</topology>
    </subcellularLocation>
</comment>
<feature type="transmembrane region" description="Helical" evidence="10">
    <location>
        <begin position="384"/>
        <end position="409"/>
    </location>
</feature>
<evidence type="ECO:0000259" key="12">
    <source>
        <dbReference type="Pfam" id="PF07993"/>
    </source>
</evidence>
<reference evidence="13 14" key="1">
    <citation type="journal article" date="2024" name="Ann. Entomol. Soc. Am.">
        <title>Genomic analyses of the southern and eastern yellowjacket wasps (Hymenoptera: Vespidae) reveal evolutionary signatures of social life.</title>
        <authorList>
            <person name="Catto M.A."/>
            <person name="Caine P.B."/>
            <person name="Orr S.E."/>
            <person name="Hunt B.G."/>
            <person name="Goodisman M.A.D."/>
        </authorList>
    </citation>
    <scope>NUCLEOTIDE SEQUENCE [LARGE SCALE GENOMIC DNA]</scope>
    <source>
        <strain evidence="13">233</strain>
        <tissue evidence="13">Head and thorax</tissue>
    </source>
</reference>
<evidence type="ECO:0000256" key="9">
    <source>
        <dbReference type="ARBA" id="ARBA00052530"/>
    </source>
</evidence>
<dbReference type="InterPro" id="IPR036291">
    <property type="entry name" value="NAD(P)-bd_dom_sf"/>
</dbReference>
<dbReference type="CDD" id="cd05236">
    <property type="entry name" value="FAR-N_SDR_e"/>
    <property type="match status" value="1"/>
</dbReference>
<evidence type="ECO:0000256" key="1">
    <source>
        <dbReference type="ARBA" id="ARBA00004141"/>
    </source>
</evidence>
<dbReference type="EMBL" id="JAUDFV010000173">
    <property type="protein sequence ID" value="KAL2711651.1"/>
    <property type="molecule type" value="Genomic_DNA"/>
</dbReference>
<evidence type="ECO:0000256" key="5">
    <source>
        <dbReference type="ARBA" id="ARBA00022857"/>
    </source>
</evidence>
<dbReference type="PANTHER" id="PTHR11011">
    <property type="entry name" value="MALE STERILITY PROTEIN 2-RELATED"/>
    <property type="match status" value="1"/>
</dbReference>
<comment type="caution">
    <text evidence="13">The sequence shown here is derived from an EMBL/GenBank/DDBJ whole genome shotgun (WGS) entry which is preliminary data.</text>
</comment>
<dbReference type="AlphaFoldDB" id="A0ABD1ZTS5"/>
<accession>A0ABD1ZTS5</accession>
<comment type="similarity">
    <text evidence="2 10">Belongs to the fatty acyl-CoA reductase family.</text>
</comment>
<keyword evidence="6 10" id="KW-1133">Transmembrane helix</keyword>